<dbReference type="GeneID" id="30964617"/>
<dbReference type="SUPFAM" id="SSF51197">
    <property type="entry name" value="Clavaminate synthase-like"/>
    <property type="match status" value="1"/>
</dbReference>
<evidence type="ECO:0000313" key="2">
    <source>
        <dbReference type="Proteomes" id="UP000095038"/>
    </source>
</evidence>
<name>A0A1D2V8N2_9ASCO</name>
<sequence length="351" mass="40442">MKPISINLDELDSTIDDKILEQAFGEKSLGLIIINQMPKDYLSLRDKVLKSSSILANLSDDILKLLEIKESIYLVGWSLGKEKLENGNFDLLKGSFYINCSFFKDSKLEGPNLSDIESFSEFKSYTIKNQWFDSIKNKEQIKQLEELKDFQKDCKALINYILQIGLKLSEKLDSYIWSHVNKEDYYSKGYLPYIVKNSTTTKARLLHYFPLKSIKQNDFDDNLWCGEHVDHSCLTALTSAMFVDESEAISNGLENDKDFSGLYIQISTNKEKLRIDIPRDSLVFQIGSSLQEISCNKFNAVRHCVRTSKSMKNLNIARNTLAIFMQPNLDDKINKSENFAQYSLRILKENH</sequence>
<dbReference type="OrthoDB" id="438224at2759"/>
<accession>A0A1D2V8N2</accession>
<dbReference type="InParanoid" id="A0A1D2V8N2"/>
<organism evidence="1 2">
    <name type="scientific">Ascoidea rubescens DSM 1968</name>
    <dbReference type="NCBI Taxonomy" id="1344418"/>
    <lineage>
        <taxon>Eukaryota</taxon>
        <taxon>Fungi</taxon>
        <taxon>Dikarya</taxon>
        <taxon>Ascomycota</taxon>
        <taxon>Saccharomycotina</taxon>
        <taxon>Saccharomycetes</taxon>
        <taxon>Ascoideaceae</taxon>
        <taxon>Ascoidea</taxon>
    </lineage>
</organism>
<evidence type="ECO:0000313" key="1">
    <source>
        <dbReference type="EMBL" id="ODV58036.1"/>
    </source>
</evidence>
<dbReference type="Gene3D" id="2.60.120.330">
    <property type="entry name" value="B-lactam Antibiotic, Isopenicillin N Synthase, Chain"/>
    <property type="match status" value="1"/>
</dbReference>
<dbReference type="PANTHER" id="PTHR48420:SF1">
    <property type="entry name" value="NON-HAEM DIOXYGENASE N-TERMINAL DOMAIN-CONTAINING PROTEIN"/>
    <property type="match status" value="1"/>
</dbReference>
<dbReference type="STRING" id="1344418.A0A1D2V8N2"/>
<dbReference type="PANTHER" id="PTHR48420">
    <property type="entry name" value="NON-HAEM DIOXYGENASE N-TERMINAL DOMAIN-CONTAINING PROTEIN"/>
    <property type="match status" value="1"/>
</dbReference>
<dbReference type="EMBL" id="KV454495">
    <property type="protein sequence ID" value="ODV58036.1"/>
    <property type="molecule type" value="Genomic_DNA"/>
</dbReference>
<dbReference type="AlphaFoldDB" id="A0A1D2V8N2"/>
<protein>
    <submittedName>
        <fullName evidence="1">Clavaminate synthase-like protein</fullName>
    </submittedName>
</protein>
<dbReference type="Proteomes" id="UP000095038">
    <property type="component" value="Unassembled WGS sequence"/>
</dbReference>
<reference evidence="2" key="1">
    <citation type="submission" date="2016-05" db="EMBL/GenBank/DDBJ databases">
        <title>Comparative genomics of biotechnologically important yeasts.</title>
        <authorList>
            <consortium name="DOE Joint Genome Institute"/>
            <person name="Riley R."/>
            <person name="Haridas S."/>
            <person name="Wolfe K.H."/>
            <person name="Lopes M.R."/>
            <person name="Hittinger C.T."/>
            <person name="Goker M."/>
            <person name="Salamov A."/>
            <person name="Wisecaver J."/>
            <person name="Long T.M."/>
            <person name="Aerts A.L."/>
            <person name="Barry K."/>
            <person name="Choi C."/>
            <person name="Clum A."/>
            <person name="Coughlan A.Y."/>
            <person name="Deshpande S."/>
            <person name="Douglass A.P."/>
            <person name="Hanson S.J."/>
            <person name="Klenk H.-P."/>
            <person name="Labutti K."/>
            <person name="Lapidus A."/>
            <person name="Lindquist E."/>
            <person name="Lipzen A."/>
            <person name="Meier-Kolthoff J.P."/>
            <person name="Ohm R.A."/>
            <person name="Otillar R.P."/>
            <person name="Pangilinan J."/>
            <person name="Peng Y."/>
            <person name="Rokas A."/>
            <person name="Rosa C.A."/>
            <person name="Scheuner C."/>
            <person name="Sibirny A.A."/>
            <person name="Slot J.C."/>
            <person name="Stielow J.B."/>
            <person name="Sun H."/>
            <person name="Kurtzman C.P."/>
            <person name="Blackwell M."/>
            <person name="Grigoriev I.V."/>
            <person name="Jeffries T.W."/>
        </authorList>
    </citation>
    <scope>NUCLEOTIDE SEQUENCE [LARGE SCALE GENOMIC DNA]</scope>
    <source>
        <strain evidence="2">DSM 1968</strain>
    </source>
</reference>
<dbReference type="InterPro" id="IPR027443">
    <property type="entry name" value="IPNS-like_sf"/>
</dbReference>
<keyword evidence="2" id="KW-1185">Reference proteome</keyword>
<proteinExistence type="predicted"/>
<dbReference type="RefSeq" id="XP_020044343.1">
    <property type="nucleotide sequence ID" value="XM_020190981.1"/>
</dbReference>
<gene>
    <name evidence="1" type="ORF">ASCRUDRAFT_40008</name>
</gene>